<proteinExistence type="predicted"/>
<organism evidence="1 2">
    <name type="scientific">Gossypium anomalum</name>
    <dbReference type="NCBI Taxonomy" id="47600"/>
    <lineage>
        <taxon>Eukaryota</taxon>
        <taxon>Viridiplantae</taxon>
        <taxon>Streptophyta</taxon>
        <taxon>Embryophyta</taxon>
        <taxon>Tracheophyta</taxon>
        <taxon>Spermatophyta</taxon>
        <taxon>Magnoliopsida</taxon>
        <taxon>eudicotyledons</taxon>
        <taxon>Gunneridae</taxon>
        <taxon>Pentapetalae</taxon>
        <taxon>rosids</taxon>
        <taxon>malvids</taxon>
        <taxon>Malvales</taxon>
        <taxon>Malvaceae</taxon>
        <taxon>Malvoideae</taxon>
        <taxon>Gossypium</taxon>
    </lineage>
</organism>
<keyword evidence="2" id="KW-1185">Reference proteome</keyword>
<accession>A0A8J5YBH6</accession>
<comment type="caution">
    <text evidence="1">The sequence shown here is derived from an EMBL/GenBank/DDBJ whole genome shotgun (WGS) entry which is preliminary data.</text>
</comment>
<protein>
    <submittedName>
        <fullName evidence="1">Uncharacterized protein</fullName>
    </submittedName>
</protein>
<gene>
    <name evidence="1" type="ORF">CXB51_031324</name>
</gene>
<sequence length="184" mass="20300">MKMINAASGGALVNMTPQRARELISTMAVNSQQYRPPMEPMRRVHELSTHSLVDKIDELTNVVKNTLAGKMNPTWLCGIVPGLIIQPTRARFYLGTQLHNKLALTVSCLENQGKLSSQTEPNPRQNASTITVKDGTESKLVLGTSRDHDIEQEAKPVASTESVPYKPFVVPLPYPGRLAQVKKE</sequence>
<reference evidence="1 2" key="1">
    <citation type="journal article" date="2021" name="bioRxiv">
        <title>The Gossypium anomalum genome as a resource for cotton improvement and evolutionary analysis of hybrid incompatibility.</title>
        <authorList>
            <person name="Grover C.E."/>
            <person name="Yuan D."/>
            <person name="Arick M.A."/>
            <person name="Miller E.R."/>
            <person name="Hu G."/>
            <person name="Peterson D.G."/>
            <person name="Wendel J.F."/>
            <person name="Udall J.A."/>
        </authorList>
    </citation>
    <scope>NUCLEOTIDE SEQUENCE [LARGE SCALE GENOMIC DNA]</scope>
    <source>
        <strain evidence="1">JFW-Udall</strain>
        <tissue evidence="1">Leaf</tissue>
    </source>
</reference>
<dbReference type="EMBL" id="JAHUZN010000012">
    <property type="protein sequence ID" value="KAG8474555.1"/>
    <property type="molecule type" value="Genomic_DNA"/>
</dbReference>
<dbReference type="OrthoDB" id="1689420at2759"/>
<dbReference type="Proteomes" id="UP000701853">
    <property type="component" value="Chromosome 12"/>
</dbReference>
<evidence type="ECO:0000313" key="2">
    <source>
        <dbReference type="Proteomes" id="UP000701853"/>
    </source>
</evidence>
<evidence type="ECO:0000313" key="1">
    <source>
        <dbReference type="EMBL" id="KAG8474555.1"/>
    </source>
</evidence>
<name>A0A8J5YBH6_9ROSI</name>
<dbReference type="AlphaFoldDB" id="A0A8J5YBH6"/>